<proteinExistence type="predicted"/>
<dbReference type="PANTHER" id="PTHR10106:SF44">
    <property type="entry name" value="ASCORBATE FERRIREDUCTASE (TRANSMEMBRANE)"/>
    <property type="match status" value="1"/>
</dbReference>
<dbReference type="GO" id="GO:0046872">
    <property type="term" value="F:metal ion binding"/>
    <property type="evidence" value="ECO:0007669"/>
    <property type="project" value="UniProtKB-KW"/>
</dbReference>
<evidence type="ECO:0000256" key="2">
    <source>
        <dbReference type="ARBA" id="ARBA00004141"/>
    </source>
</evidence>
<organism evidence="14 15">
    <name type="scientific">Cynara cardunculus var. scolymus</name>
    <name type="common">Globe artichoke</name>
    <name type="synonym">Cynara scolymus</name>
    <dbReference type="NCBI Taxonomy" id="59895"/>
    <lineage>
        <taxon>Eukaryota</taxon>
        <taxon>Viridiplantae</taxon>
        <taxon>Streptophyta</taxon>
        <taxon>Embryophyta</taxon>
        <taxon>Tracheophyta</taxon>
        <taxon>Spermatophyta</taxon>
        <taxon>Magnoliopsida</taxon>
        <taxon>eudicotyledons</taxon>
        <taxon>Gunneridae</taxon>
        <taxon>Pentapetalae</taxon>
        <taxon>asterids</taxon>
        <taxon>campanulids</taxon>
        <taxon>Asterales</taxon>
        <taxon>Asteraceae</taxon>
        <taxon>Carduoideae</taxon>
        <taxon>Cardueae</taxon>
        <taxon>Carduinae</taxon>
        <taxon>Cynara</taxon>
    </lineage>
</organism>
<feature type="region of interest" description="Disordered" evidence="11">
    <location>
        <begin position="235"/>
        <end position="261"/>
    </location>
</feature>
<evidence type="ECO:0000259" key="13">
    <source>
        <dbReference type="Pfam" id="PF03188"/>
    </source>
</evidence>
<evidence type="ECO:0000256" key="6">
    <source>
        <dbReference type="ARBA" id="ARBA00022723"/>
    </source>
</evidence>
<evidence type="ECO:0000256" key="11">
    <source>
        <dbReference type="SAM" id="MobiDB-lite"/>
    </source>
</evidence>
<name>A0A103XV47_CYNCS</name>
<dbReference type="Gramene" id="KVH97446">
    <property type="protein sequence ID" value="KVH97446"/>
    <property type="gene ID" value="Ccrd_000420"/>
</dbReference>
<evidence type="ECO:0000256" key="1">
    <source>
        <dbReference type="ARBA" id="ARBA00001970"/>
    </source>
</evidence>
<comment type="cofactor">
    <cofactor evidence="1">
        <name>heme b</name>
        <dbReference type="ChEBI" id="CHEBI:60344"/>
    </cofactor>
</comment>
<comment type="subcellular location">
    <subcellularLocation>
        <location evidence="2">Membrane</location>
        <topology evidence="2">Multi-pass membrane protein</topology>
    </subcellularLocation>
</comment>
<keyword evidence="10 12" id="KW-0472">Membrane</keyword>
<comment type="caution">
    <text evidence="14">The sequence shown here is derived from an EMBL/GenBank/DDBJ whole genome shotgun (WGS) entry which is preliminary data.</text>
</comment>
<evidence type="ECO:0000256" key="8">
    <source>
        <dbReference type="ARBA" id="ARBA00022989"/>
    </source>
</evidence>
<dbReference type="Pfam" id="PF03188">
    <property type="entry name" value="Cytochrom_B561"/>
    <property type="match status" value="1"/>
</dbReference>
<gene>
    <name evidence="14" type="ORF">Ccrd_000420</name>
</gene>
<dbReference type="InterPro" id="IPR006593">
    <property type="entry name" value="Cyt_b561/ferric_Rdtase_TM"/>
</dbReference>
<dbReference type="STRING" id="59895.A0A103XV47"/>
<evidence type="ECO:0000256" key="9">
    <source>
        <dbReference type="ARBA" id="ARBA00023004"/>
    </source>
</evidence>
<protein>
    <submittedName>
        <fullName evidence="14">Cytochrome b561, eukaryote</fullName>
    </submittedName>
</protein>
<dbReference type="Gene3D" id="1.20.120.1770">
    <property type="match status" value="1"/>
</dbReference>
<evidence type="ECO:0000256" key="10">
    <source>
        <dbReference type="ARBA" id="ARBA00023136"/>
    </source>
</evidence>
<accession>A0A103XV47</accession>
<keyword evidence="5 12" id="KW-0812">Transmembrane</keyword>
<dbReference type="GO" id="GO:0016020">
    <property type="term" value="C:membrane"/>
    <property type="evidence" value="ECO:0007669"/>
    <property type="project" value="UniProtKB-SubCell"/>
</dbReference>
<keyword evidence="9" id="KW-0408">Iron</keyword>
<evidence type="ECO:0000256" key="7">
    <source>
        <dbReference type="ARBA" id="ARBA00022982"/>
    </source>
</evidence>
<keyword evidence="7" id="KW-0249">Electron transport</keyword>
<evidence type="ECO:0000256" key="4">
    <source>
        <dbReference type="ARBA" id="ARBA00022617"/>
    </source>
</evidence>
<sequence>MANHRSSDRTSALPVIVFTLTHLLVVSIAALVLVWLMRFREGFAFTSQIKAKIFNSSSSITNSISRICTRYIPGSACLPSAYSGFRVCNTRKNRSMACFFWRRYLFHGDRECRDGINRKVLFPTLEAWPRSAYRQLYRTVTATFGDNVMITYKLIPGSRQVLKRSRLRLQLIALAAEILGVYAVFKFHNELHMNTLRSWIGLSTICLIGFQSQSSSGKDCKLLLGFKLTEGSPNRTSFEAARDNETSGNAKDRSRRGDSEKEFRFEGDISGFLGLSLRNSSARH</sequence>
<keyword evidence="6" id="KW-0479">Metal-binding</keyword>
<dbReference type="Proteomes" id="UP000243975">
    <property type="component" value="Unassembled WGS sequence"/>
</dbReference>
<feature type="transmembrane region" description="Helical" evidence="12">
    <location>
        <begin position="12"/>
        <end position="36"/>
    </location>
</feature>
<keyword evidence="3" id="KW-0813">Transport</keyword>
<evidence type="ECO:0000256" key="12">
    <source>
        <dbReference type="SAM" id="Phobius"/>
    </source>
</evidence>
<reference evidence="14 15" key="1">
    <citation type="journal article" date="2016" name="Sci. Rep.">
        <title>The genome sequence of the outbreeding globe artichoke constructed de novo incorporating a phase-aware low-pass sequencing strategy of F1 progeny.</title>
        <authorList>
            <person name="Scaglione D."/>
            <person name="Reyes-Chin-Wo S."/>
            <person name="Acquadro A."/>
            <person name="Froenicke L."/>
            <person name="Portis E."/>
            <person name="Beitel C."/>
            <person name="Tirone M."/>
            <person name="Mauro R."/>
            <person name="Lo Monaco A."/>
            <person name="Mauromicale G."/>
            <person name="Faccioli P."/>
            <person name="Cattivelli L."/>
            <person name="Rieseberg L."/>
            <person name="Michelmore R."/>
            <person name="Lanteri S."/>
        </authorList>
    </citation>
    <scope>NUCLEOTIDE SEQUENCE [LARGE SCALE GENOMIC DNA]</scope>
    <source>
        <strain evidence="14">2C</strain>
    </source>
</reference>
<keyword evidence="15" id="KW-1185">Reference proteome</keyword>
<dbReference type="PANTHER" id="PTHR10106">
    <property type="entry name" value="CYTOCHROME B561-RELATED"/>
    <property type="match status" value="1"/>
</dbReference>
<dbReference type="EMBL" id="LEKV01003831">
    <property type="protein sequence ID" value="KVH97446.1"/>
    <property type="molecule type" value="Genomic_DNA"/>
</dbReference>
<keyword evidence="4" id="KW-0349">Heme</keyword>
<feature type="compositionally biased region" description="Basic and acidic residues" evidence="11">
    <location>
        <begin position="240"/>
        <end position="261"/>
    </location>
</feature>
<keyword evidence="8 12" id="KW-1133">Transmembrane helix</keyword>
<evidence type="ECO:0000256" key="3">
    <source>
        <dbReference type="ARBA" id="ARBA00022448"/>
    </source>
</evidence>
<evidence type="ECO:0000256" key="5">
    <source>
        <dbReference type="ARBA" id="ARBA00022692"/>
    </source>
</evidence>
<evidence type="ECO:0000313" key="15">
    <source>
        <dbReference type="Proteomes" id="UP000243975"/>
    </source>
</evidence>
<dbReference type="AlphaFoldDB" id="A0A103XV47"/>
<dbReference type="InterPro" id="IPR043205">
    <property type="entry name" value="CYB561/CYBRD1-like"/>
</dbReference>
<feature type="domain" description="Cytochrome b561" evidence="13">
    <location>
        <begin position="149"/>
        <end position="212"/>
    </location>
</feature>
<evidence type="ECO:0000313" key="14">
    <source>
        <dbReference type="EMBL" id="KVH97446.1"/>
    </source>
</evidence>
<dbReference type="GO" id="GO:0016491">
    <property type="term" value="F:oxidoreductase activity"/>
    <property type="evidence" value="ECO:0007669"/>
    <property type="project" value="InterPro"/>
</dbReference>